<dbReference type="GO" id="GO:0005886">
    <property type="term" value="C:plasma membrane"/>
    <property type="evidence" value="ECO:0007669"/>
    <property type="project" value="TreeGrafter"/>
</dbReference>
<name>A0A3P8MY33_9CHON</name>
<dbReference type="GO" id="GO:0005524">
    <property type="term" value="F:ATP binding"/>
    <property type="evidence" value="ECO:0007669"/>
    <property type="project" value="InterPro"/>
</dbReference>
<dbReference type="PROSITE" id="PS50011">
    <property type="entry name" value="PROTEIN_KINASE_DOM"/>
    <property type="match status" value="1"/>
</dbReference>
<dbReference type="PANTHER" id="PTHR11920:SF349">
    <property type="entry name" value="RETINAL GUANYLYL CYCLASE 2"/>
    <property type="match status" value="1"/>
</dbReference>
<evidence type="ECO:0000256" key="18">
    <source>
        <dbReference type="SAM" id="Phobius"/>
    </source>
</evidence>
<feature type="region of interest" description="Disordered" evidence="17">
    <location>
        <begin position="529"/>
        <end position="549"/>
    </location>
</feature>
<dbReference type="InterPro" id="IPR001245">
    <property type="entry name" value="Ser-Thr/Tyr_kinase_cat_dom"/>
</dbReference>
<comment type="subcellular location">
    <subcellularLocation>
        <location evidence="2">Cell projection</location>
    </subcellularLocation>
    <subcellularLocation>
        <location evidence="13">Endomembrane system</location>
        <topology evidence="13">Single-pass type I membrane protein</topology>
    </subcellularLocation>
</comment>
<dbReference type="InterPro" id="IPR028082">
    <property type="entry name" value="Peripla_BP_I"/>
</dbReference>
<feature type="compositionally biased region" description="Polar residues" evidence="17">
    <location>
        <begin position="530"/>
        <end position="542"/>
    </location>
</feature>
<keyword evidence="16" id="KW-0175">Coiled coil</keyword>
<dbReference type="Pfam" id="PF01094">
    <property type="entry name" value="ANF_receptor"/>
    <property type="match status" value="1"/>
</dbReference>
<dbReference type="PRINTS" id="PR00109">
    <property type="entry name" value="TYRKINASE"/>
</dbReference>
<evidence type="ECO:0000256" key="15">
    <source>
        <dbReference type="RuleBase" id="RU003431"/>
    </source>
</evidence>
<evidence type="ECO:0000259" key="19">
    <source>
        <dbReference type="PROSITE" id="PS50011"/>
    </source>
</evidence>
<dbReference type="FunFam" id="3.40.50.2300:FF:000114">
    <property type="entry name" value="Guanylate cyclase"/>
    <property type="match status" value="1"/>
</dbReference>
<dbReference type="Gene3D" id="3.40.50.2300">
    <property type="match status" value="2"/>
</dbReference>
<evidence type="ECO:0000256" key="6">
    <source>
        <dbReference type="ARBA" id="ARBA00022741"/>
    </source>
</evidence>
<keyword evidence="8 18" id="KW-0472">Membrane</keyword>
<evidence type="ECO:0000256" key="9">
    <source>
        <dbReference type="ARBA" id="ARBA00023157"/>
    </source>
</evidence>
<feature type="domain" description="Protein kinase" evidence="19">
    <location>
        <begin position="528"/>
        <end position="815"/>
    </location>
</feature>
<comment type="similarity">
    <text evidence="14">Belongs to the adenylyl cyclase class-4/guanylyl cyclase family.</text>
</comment>
<dbReference type="Gene3D" id="1.10.510.10">
    <property type="entry name" value="Transferase(Phosphotransferase) domain 1"/>
    <property type="match status" value="1"/>
</dbReference>
<feature type="transmembrane region" description="Helical" evidence="18">
    <location>
        <begin position="469"/>
        <end position="492"/>
    </location>
</feature>
<feature type="domain" description="Guanylate cyclase" evidence="20">
    <location>
        <begin position="887"/>
        <end position="1017"/>
    </location>
</feature>
<dbReference type="GO" id="GO:0035556">
    <property type="term" value="P:intracellular signal transduction"/>
    <property type="evidence" value="ECO:0007669"/>
    <property type="project" value="InterPro"/>
</dbReference>
<keyword evidence="4 18" id="KW-0812">Transmembrane</keyword>
<keyword evidence="11" id="KW-0966">Cell projection</keyword>
<accession>A0A3P8MY33</accession>
<keyword evidence="6" id="KW-0547">Nucleotide-binding</keyword>
<feature type="coiled-coil region" evidence="16">
    <location>
        <begin position="824"/>
        <end position="851"/>
    </location>
</feature>
<dbReference type="GO" id="GO:0004383">
    <property type="term" value="F:guanylate cyclase activity"/>
    <property type="evidence" value="ECO:0007669"/>
    <property type="project" value="UniProtKB-EC"/>
</dbReference>
<evidence type="ECO:0000313" key="21">
    <source>
        <dbReference type="EMBL" id="AYD91330.1"/>
    </source>
</evidence>
<dbReference type="GO" id="GO:0042995">
    <property type="term" value="C:cell projection"/>
    <property type="evidence" value="ECO:0007669"/>
    <property type="project" value="UniProtKB-SubCell"/>
</dbReference>
<evidence type="ECO:0000256" key="1">
    <source>
        <dbReference type="ARBA" id="ARBA00001436"/>
    </source>
</evidence>
<evidence type="ECO:0000256" key="10">
    <source>
        <dbReference type="ARBA" id="ARBA00023239"/>
    </source>
</evidence>
<dbReference type="Gene3D" id="3.30.70.1230">
    <property type="entry name" value="Nucleotide cyclase"/>
    <property type="match status" value="1"/>
</dbReference>
<dbReference type="GO" id="GO:0004016">
    <property type="term" value="F:adenylate cyclase activity"/>
    <property type="evidence" value="ECO:0007669"/>
    <property type="project" value="TreeGrafter"/>
</dbReference>
<evidence type="ECO:0000256" key="8">
    <source>
        <dbReference type="ARBA" id="ARBA00023136"/>
    </source>
</evidence>
<dbReference type="PANTHER" id="PTHR11920">
    <property type="entry name" value="GUANYLYL CYCLASE"/>
    <property type="match status" value="1"/>
</dbReference>
<evidence type="ECO:0000256" key="13">
    <source>
        <dbReference type="ARBA" id="ARBA00046288"/>
    </source>
</evidence>
<dbReference type="GO" id="GO:0012505">
    <property type="term" value="C:endomembrane system"/>
    <property type="evidence" value="ECO:0007669"/>
    <property type="project" value="UniProtKB-SubCell"/>
</dbReference>
<dbReference type="CDD" id="cd07302">
    <property type="entry name" value="CHD"/>
    <property type="match status" value="1"/>
</dbReference>
<keyword evidence="12 15" id="KW-0141">cGMP biosynthesis</keyword>
<evidence type="ECO:0000256" key="4">
    <source>
        <dbReference type="ARBA" id="ARBA00022692"/>
    </source>
</evidence>
<dbReference type="InterPro" id="IPR050401">
    <property type="entry name" value="Cyclic_nucleotide_synthase"/>
</dbReference>
<comment type="catalytic activity">
    <reaction evidence="1 15">
        <text>GTP = 3',5'-cyclic GMP + diphosphate</text>
        <dbReference type="Rhea" id="RHEA:13665"/>
        <dbReference type="ChEBI" id="CHEBI:33019"/>
        <dbReference type="ChEBI" id="CHEBI:37565"/>
        <dbReference type="ChEBI" id="CHEBI:57746"/>
        <dbReference type="EC" id="4.6.1.2"/>
    </reaction>
</comment>
<proteinExistence type="evidence at transcript level"/>
<reference evidence="21" key="1">
    <citation type="journal article" date="2018" name="Open Biol.">
        <title>Evolution of the calcium feedback steps of vertebrate phototransduction.</title>
        <authorList>
            <person name="Lamb T.D."/>
            <person name="Hunt D.M."/>
        </authorList>
    </citation>
    <scope>NUCLEOTIDE SEQUENCE</scope>
</reference>
<dbReference type="EMBL" id="MH577393">
    <property type="protein sequence ID" value="AYD91330.1"/>
    <property type="molecule type" value="mRNA"/>
</dbReference>
<evidence type="ECO:0000256" key="17">
    <source>
        <dbReference type="SAM" id="MobiDB-lite"/>
    </source>
</evidence>
<organism evidence="21">
    <name type="scientific">Carcharhinus amblyrhynchos</name>
    <name type="common">grey reef shark</name>
    <dbReference type="NCBI Taxonomy" id="263684"/>
    <lineage>
        <taxon>Eukaryota</taxon>
        <taxon>Metazoa</taxon>
        <taxon>Chordata</taxon>
        <taxon>Craniata</taxon>
        <taxon>Vertebrata</taxon>
        <taxon>Chondrichthyes</taxon>
        <taxon>Elasmobranchii</taxon>
        <taxon>Galeomorphii</taxon>
        <taxon>Galeoidea</taxon>
        <taxon>Carcharhiniformes</taxon>
        <taxon>Carcharhinidae</taxon>
        <taxon>Carcharhinus</taxon>
    </lineage>
</organism>
<sequence>MLIHCSHSKTVKISNYPIRIDIKKQQFVSAPLSPLLLLCVILVVLTLPCSVRCGTYKVGVIGPWRCDPIFAKALPNIAAKLAIDQINKDASLSLGNHFDYVILNEDCQTSKALAAFLDYSDLASGFIGPTNPGYCDAASLLGKNWNRIVFSWACVNYELDDATNYPTFARTLPPPTRVLFTVMRYFRWAHVAIISSSEDIWVDTAAKVASVLRKKGLPVRIVLPMKNQSQSIRNVLKKIKAIDKFHVIIMCMHSVLIGGEEQKHLLEVAHDLQMTDGGYVFIPYDALLYSLPYQNTPYPVLNNSKLQKAYDSVLTITVDSVEMSFHQAFQERVLSQEIVTHLKPDQVSPLFGTIYNAIYFVAKAMNNNRKHQVWVSGSNIAKFSKNIKVDGFNQKIWTDQNGDSFTDYVILDTDGKGTELHHTYTVDMETGLLRLTGRTINFPNGISPKADSACWFTRGKICTGGVDPFFAVTVSLMIILAALFIMGLAYCIRRRVIQIKLLKGPDKILLTLNDVTFINPQLSGKKLSVEESQFSEGGQSTSEARDRKSPKWSYSMRSLTPATHENSNVAVYEGDWVWLKKFPYEAYGKIKPGANAVFEMIKDFRHENINVFLGFFFDCGMLAIVTEFGTRGSLLDLLRNEDVKLDWMFKSSLLLDLIKGMRYLHHRDYVHGNLKSRNCVVDGRFVLKVTDYGFIDVAKAQNIPLTEPPAEELFWTAPEILRKPQPLLNGTIKGDIYSFSIIMQEVVIRGPPYCMFDMPAEEIIQNIKKPPPLFRPIITPDHAPIECIQLMRQCWNEIPERRPCCDEVFDNFKNINKGRKTNIIDSMLRMLEQYSSNLEDLIRERTEELEIEKQKTEKLLTQMLPPSVSESLKTGCTVEPEHFDQVTLYFSDIVGFTTISAMSEPIEVVDLLNDLYTLFDAVLDDHDVYKVETIGDAYMVVSGLPTRNGNRHAAEIANMSLDILSAVGTFKMRHMPDVPVRIRIGLHSGPSVAGVVGLTMPRYCLFGDTVTTASRMESSGQPYRIHVNHTTVKILLSLNEGYKLVPREKSEVMDQGFEETYWLVGKEGFTKPLPKPPELKPGQNTHGLQMEEMARYKKMKEQKQQKLSVQH</sequence>
<keyword evidence="7 18" id="KW-1133">Transmembrane helix</keyword>
<dbReference type="Pfam" id="PF00211">
    <property type="entry name" value="Guanylate_cyc"/>
    <property type="match status" value="1"/>
</dbReference>
<evidence type="ECO:0000256" key="11">
    <source>
        <dbReference type="ARBA" id="ARBA00023273"/>
    </source>
</evidence>
<protein>
    <recommendedName>
        <fullName evidence="3 15">Guanylate cyclase</fullName>
        <ecNumber evidence="3 15">4.6.1.2</ecNumber>
    </recommendedName>
</protein>
<evidence type="ECO:0000256" key="14">
    <source>
        <dbReference type="RuleBase" id="RU000405"/>
    </source>
</evidence>
<evidence type="ECO:0000256" key="7">
    <source>
        <dbReference type="ARBA" id="ARBA00022989"/>
    </source>
</evidence>
<dbReference type="SUPFAM" id="SSF55073">
    <property type="entry name" value="Nucleotide cyclase"/>
    <property type="match status" value="1"/>
</dbReference>
<dbReference type="Pfam" id="PF07714">
    <property type="entry name" value="PK_Tyr_Ser-Thr"/>
    <property type="match status" value="1"/>
</dbReference>
<dbReference type="InterPro" id="IPR011009">
    <property type="entry name" value="Kinase-like_dom_sf"/>
</dbReference>
<dbReference type="GO" id="GO:0001653">
    <property type="term" value="F:peptide receptor activity"/>
    <property type="evidence" value="ECO:0007669"/>
    <property type="project" value="TreeGrafter"/>
</dbReference>
<feature type="transmembrane region" description="Helical" evidence="18">
    <location>
        <begin position="609"/>
        <end position="629"/>
    </location>
</feature>
<keyword evidence="9" id="KW-1015">Disulfide bond</keyword>
<dbReference type="PROSITE" id="PS00452">
    <property type="entry name" value="GUANYLATE_CYCLASE_1"/>
    <property type="match status" value="1"/>
</dbReference>
<dbReference type="InterPro" id="IPR001054">
    <property type="entry name" value="A/G_cyclase"/>
</dbReference>
<dbReference type="EC" id="4.6.1.2" evidence="3 15"/>
<dbReference type="SUPFAM" id="SSF53822">
    <property type="entry name" value="Periplasmic binding protein-like I"/>
    <property type="match status" value="1"/>
</dbReference>
<dbReference type="InterPro" id="IPR029787">
    <property type="entry name" value="Nucleotide_cyclase"/>
</dbReference>
<dbReference type="Gene3D" id="6.10.250.780">
    <property type="match status" value="1"/>
</dbReference>
<evidence type="ECO:0000256" key="16">
    <source>
        <dbReference type="SAM" id="Coils"/>
    </source>
</evidence>
<evidence type="ECO:0000256" key="2">
    <source>
        <dbReference type="ARBA" id="ARBA00004316"/>
    </source>
</evidence>
<dbReference type="SUPFAM" id="SSF56112">
    <property type="entry name" value="Protein kinase-like (PK-like)"/>
    <property type="match status" value="1"/>
</dbReference>
<feature type="transmembrane region" description="Helical" evidence="18">
    <location>
        <begin position="27"/>
        <end position="47"/>
    </location>
</feature>
<dbReference type="InterPro" id="IPR018297">
    <property type="entry name" value="A/G_cyclase_CS"/>
</dbReference>
<dbReference type="AlphaFoldDB" id="A0A3P8MY33"/>
<keyword evidence="5" id="KW-0732">Signal</keyword>
<dbReference type="FunFam" id="3.30.70.1230:FF:000013">
    <property type="entry name" value="Guanylate cyclase"/>
    <property type="match status" value="1"/>
</dbReference>
<dbReference type="GO" id="GO:0004672">
    <property type="term" value="F:protein kinase activity"/>
    <property type="evidence" value="ECO:0007669"/>
    <property type="project" value="InterPro"/>
</dbReference>
<dbReference type="InterPro" id="IPR001828">
    <property type="entry name" value="ANF_lig-bd_rcpt"/>
</dbReference>
<dbReference type="FunFam" id="1.10.510.10:FF:000404">
    <property type="entry name" value="Guanylate cyclase"/>
    <property type="match status" value="1"/>
</dbReference>
<evidence type="ECO:0000256" key="3">
    <source>
        <dbReference type="ARBA" id="ARBA00012202"/>
    </source>
</evidence>
<dbReference type="PROSITE" id="PS50125">
    <property type="entry name" value="GUANYLATE_CYCLASE_2"/>
    <property type="match status" value="1"/>
</dbReference>
<evidence type="ECO:0000259" key="20">
    <source>
        <dbReference type="PROSITE" id="PS50125"/>
    </source>
</evidence>
<dbReference type="CDD" id="cd06371">
    <property type="entry name" value="PBP1_sensory_GC_DEF-like"/>
    <property type="match status" value="1"/>
</dbReference>
<keyword evidence="10 14" id="KW-0456">Lyase</keyword>
<evidence type="ECO:0000256" key="5">
    <source>
        <dbReference type="ARBA" id="ARBA00022729"/>
    </source>
</evidence>
<evidence type="ECO:0000256" key="12">
    <source>
        <dbReference type="ARBA" id="ARBA00023293"/>
    </source>
</evidence>
<dbReference type="SMART" id="SM00044">
    <property type="entry name" value="CYCc"/>
    <property type="match status" value="1"/>
</dbReference>
<dbReference type="GO" id="GO:0007168">
    <property type="term" value="P:receptor guanylyl cyclase signaling pathway"/>
    <property type="evidence" value="ECO:0007669"/>
    <property type="project" value="TreeGrafter"/>
</dbReference>
<dbReference type="InterPro" id="IPR000719">
    <property type="entry name" value="Prot_kinase_dom"/>
</dbReference>